<dbReference type="GO" id="GO:0005634">
    <property type="term" value="C:nucleus"/>
    <property type="evidence" value="ECO:0007669"/>
    <property type="project" value="UniProtKB-SubCell"/>
</dbReference>
<comment type="subcellular location">
    <subcellularLocation>
        <location evidence="1">Nucleus</location>
    </subcellularLocation>
</comment>
<dbReference type="InterPro" id="IPR013087">
    <property type="entry name" value="Znf_C2H2_type"/>
</dbReference>
<dbReference type="AlphaFoldDB" id="A0A2I4B211"/>
<sequence>MEEFRVNDPSDTSSPMPGLAEHQNCKSPDGSEDKGGGGFDEDQLIRSVKAPEGPHCSDQSEESSKLEISNQQQLNNSEERPYACDQCVKAFKQKGNLKSHLLTHTGEKPYTCDQCGNGFKHKAHLNYHLLTHTGEKPYTCDQCG</sequence>
<evidence type="ECO:0000259" key="9">
    <source>
        <dbReference type="PROSITE" id="PS50157"/>
    </source>
</evidence>
<keyword evidence="3" id="KW-0677">Repeat</keyword>
<evidence type="ECO:0000313" key="11">
    <source>
        <dbReference type="RefSeq" id="XP_013861753.1"/>
    </source>
</evidence>
<dbReference type="GO" id="GO:0000981">
    <property type="term" value="F:DNA-binding transcription factor activity, RNA polymerase II-specific"/>
    <property type="evidence" value="ECO:0007669"/>
    <property type="project" value="TreeGrafter"/>
</dbReference>
<dbReference type="FunFam" id="3.30.160.60:FF:000100">
    <property type="entry name" value="Zinc finger 45-like"/>
    <property type="match status" value="1"/>
</dbReference>
<name>A0A2I4B211_AUSLI</name>
<reference evidence="11" key="1">
    <citation type="submission" date="2025-08" db="UniProtKB">
        <authorList>
            <consortium name="RefSeq"/>
        </authorList>
    </citation>
    <scope>IDENTIFICATION</scope>
</reference>
<dbReference type="Gene3D" id="3.30.160.60">
    <property type="entry name" value="Classic Zinc Finger"/>
    <property type="match status" value="3"/>
</dbReference>
<feature type="domain" description="C2H2-type" evidence="9">
    <location>
        <begin position="110"/>
        <end position="137"/>
    </location>
</feature>
<keyword evidence="2" id="KW-0479">Metal-binding</keyword>
<gene>
    <name evidence="11" type="primary">LOC106516106</name>
</gene>
<feature type="region of interest" description="Disordered" evidence="8">
    <location>
        <begin position="1"/>
        <end position="80"/>
    </location>
</feature>
<feature type="domain" description="C2H2-type" evidence="9">
    <location>
        <begin position="82"/>
        <end position="109"/>
    </location>
</feature>
<evidence type="ECO:0000256" key="6">
    <source>
        <dbReference type="ARBA" id="ARBA00023242"/>
    </source>
</evidence>
<keyword evidence="4 7" id="KW-0863">Zinc-finger</keyword>
<dbReference type="FunFam" id="3.30.160.60:FF:001498">
    <property type="entry name" value="Zinc finger protein 404"/>
    <property type="match status" value="1"/>
</dbReference>
<keyword evidence="10" id="KW-1185">Reference proteome</keyword>
<proteinExistence type="predicted"/>
<accession>A0A2I4B211</accession>
<feature type="non-terminal residue" evidence="11">
    <location>
        <position position="144"/>
    </location>
</feature>
<evidence type="ECO:0000256" key="5">
    <source>
        <dbReference type="ARBA" id="ARBA00022833"/>
    </source>
</evidence>
<dbReference type="InParanoid" id="A0A2I4B211"/>
<evidence type="ECO:0000313" key="10">
    <source>
        <dbReference type="Proteomes" id="UP000192220"/>
    </source>
</evidence>
<dbReference type="Pfam" id="PF00096">
    <property type="entry name" value="zf-C2H2"/>
    <property type="match status" value="2"/>
</dbReference>
<dbReference type="SMART" id="SM00355">
    <property type="entry name" value="ZnF_C2H2"/>
    <property type="match status" value="2"/>
</dbReference>
<dbReference type="PROSITE" id="PS00028">
    <property type="entry name" value="ZINC_FINGER_C2H2_1"/>
    <property type="match status" value="2"/>
</dbReference>
<dbReference type="OrthoDB" id="8417975at2759"/>
<keyword evidence="6" id="KW-0539">Nucleus</keyword>
<dbReference type="InterPro" id="IPR036236">
    <property type="entry name" value="Znf_C2H2_sf"/>
</dbReference>
<evidence type="ECO:0000256" key="2">
    <source>
        <dbReference type="ARBA" id="ARBA00022723"/>
    </source>
</evidence>
<dbReference type="PANTHER" id="PTHR24394">
    <property type="entry name" value="ZINC FINGER PROTEIN"/>
    <property type="match status" value="1"/>
</dbReference>
<feature type="compositionally biased region" description="Polar residues" evidence="8">
    <location>
        <begin position="66"/>
        <end position="76"/>
    </location>
</feature>
<dbReference type="SUPFAM" id="SSF57667">
    <property type="entry name" value="beta-beta-alpha zinc fingers"/>
    <property type="match status" value="1"/>
</dbReference>
<dbReference type="GeneID" id="106516106"/>
<evidence type="ECO:0000256" key="7">
    <source>
        <dbReference type="PROSITE-ProRule" id="PRU00042"/>
    </source>
</evidence>
<organism evidence="10 11">
    <name type="scientific">Austrofundulus limnaeus</name>
    <name type="common">Annual killifish</name>
    <dbReference type="NCBI Taxonomy" id="52670"/>
    <lineage>
        <taxon>Eukaryota</taxon>
        <taxon>Metazoa</taxon>
        <taxon>Chordata</taxon>
        <taxon>Craniata</taxon>
        <taxon>Vertebrata</taxon>
        <taxon>Euteleostomi</taxon>
        <taxon>Actinopterygii</taxon>
        <taxon>Neopterygii</taxon>
        <taxon>Teleostei</taxon>
        <taxon>Neoteleostei</taxon>
        <taxon>Acanthomorphata</taxon>
        <taxon>Ovalentaria</taxon>
        <taxon>Atherinomorphae</taxon>
        <taxon>Cyprinodontiformes</taxon>
        <taxon>Rivulidae</taxon>
        <taxon>Austrofundulus</taxon>
    </lineage>
</organism>
<evidence type="ECO:0000256" key="1">
    <source>
        <dbReference type="ARBA" id="ARBA00004123"/>
    </source>
</evidence>
<dbReference type="Proteomes" id="UP000192220">
    <property type="component" value="Unplaced"/>
</dbReference>
<dbReference type="KEGG" id="alim:106516106"/>
<dbReference type="PANTHER" id="PTHR24394:SF44">
    <property type="entry name" value="ZINC FINGER PROTEIN 271-LIKE"/>
    <property type="match status" value="1"/>
</dbReference>
<dbReference type="RefSeq" id="XP_013861753.1">
    <property type="nucleotide sequence ID" value="XM_014006299.1"/>
</dbReference>
<evidence type="ECO:0000256" key="4">
    <source>
        <dbReference type="ARBA" id="ARBA00022771"/>
    </source>
</evidence>
<keyword evidence="5" id="KW-0862">Zinc</keyword>
<evidence type="ECO:0000256" key="3">
    <source>
        <dbReference type="ARBA" id="ARBA00022737"/>
    </source>
</evidence>
<dbReference type="GO" id="GO:0008270">
    <property type="term" value="F:zinc ion binding"/>
    <property type="evidence" value="ECO:0007669"/>
    <property type="project" value="UniProtKB-KW"/>
</dbReference>
<dbReference type="PROSITE" id="PS50157">
    <property type="entry name" value="ZINC_FINGER_C2H2_2"/>
    <property type="match status" value="2"/>
</dbReference>
<protein>
    <submittedName>
        <fullName evidence="11">Zinc finger protein draculin</fullName>
    </submittedName>
</protein>
<evidence type="ECO:0000256" key="8">
    <source>
        <dbReference type="SAM" id="MobiDB-lite"/>
    </source>
</evidence>